<organism evidence="5 6">
    <name type="scientific">Halobacillus halophilus (strain ATCC 35676 / DSM 2266 / JCM 20832 / KCTC 3685 / LMG 17431 / NBRC 102448 / NCIMB 2269)</name>
    <name type="common">Sporosarcina halophila</name>
    <dbReference type="NCBI Taxonomy" id="866895"/>
    <lineage>
        <taxon>Bacteria</taxon>
        <taxon>Bacillati</taxon>
        <taxon>Bacillota</taxon>
        <taxon>Bacilli</taxon>
        <taxon>Bacillales</taxon>
        <taxon>Bacillaceae</taxon>
        <taxon>Halobacillus</taxon>
    </lineage>
</organism>
<feature type="binding site" evidence="4">
    <location>
        <position position="95"/>
    </location>
    <ligand>
        <name>a divalent metal cation</name>
        <dbReference type="ChEBI" id="CHEBI:60240"/>
        <label>1</label>
    </ligand>
</feature>
<dbReference type="STRING" id="866895.HBHAL_1750"/>
<dbReference type="PANTHER" id="PTHR46317">
    <property type="entry name" value="HYDROLASE OF PHP SUPERFAMILY-RELATED PROTEIN"/>
    <property type="match status" value="1"/>
</dbReference>
<dbReference type="GO" id="GO:0016788">
    <property type="term" value="F:hydrolase activity, acting on ester bonds"/>
    <property type="evidence" value="ECO:0007669"/>
    <property type="project" value="InterPro"/>
</dbReference>
<proteinExistence type="inferred from homology"/>
<dbReference type="CDD" id="cd01310">
    <property type="entry name" value="TatD_DNAse"/>
    <property type="match status" value="1"/>
</dbReference>
<dbReference type="GO" id="GO:0046872">
    <property type="term" value="F:metal ion binding"/>
    <property type="evidence" value="ECO:0007669"/>
    <property type="project" value="UniProtKB-KW"/>
</dbReference>
<dbReference type="EC" id="3.1.21.-" evidence="5"/>
<evidence type="ECO:0000256" key="2">
    <source>
        <dbReference type="ARBA" id="ARBA00022723"/>
    </source>
</evidence>
<evidence type="ECO:0000313" key="5">
    <source>
        <dbReference type="EMBL" id="CCG44115.1"/>
    </source>
</evidence>
<dbReference type="eggNOG" id="COG0084">
    <property type="taxonomic scope" value="Bacteria"/>
</dbReference>
<dbReference type="HOGENOM" id="CLU_031506_5_2_9"/>
<comment type="similarity">
    <text evidence="1">Belongs to the metallo-dependent hydrolases superfamily. TatD-type hydrolase family.</text>
</comment>
<dbReference type="InterPro" id="IPR001130">
    <property type="entry name" value="TatD-like"/>
</dbReference>
<keyword evidence="6" id="KW-1185">Reference proteome</keyword>
<dbReference type="Gene3D" id="3.20.20.140">
    <property type="entry name" value="Metal-dependent hydrolases"/>
    <property type="match status" value="1"/>
</dbReference>
<feature type="binding site" evidence="4">
    <location>
        <position position="159"/>
    </location>
    <ligand>
        <name>a divalent metal cation</name>
        <dbReference type="ChEBI" id="CHEBI:60240"/>
        <label>2</label>
    </ligand>
</feature>
<reference evidence="5 6" key="1">
    <citation type="journal article" date="2013" name="Environ. Microbiol.">
        <title>Chloride and organic osmolytes: a hybrid strategy to cope with elevated salinities by the moderately halophilic, chloride-dependent bacterium Halobacillus halophilus.</title>
        <authorList>
            <person name="Saum S.H."/>
            <person name="Pfeiffer F."/>
            <person name="Palm P."/>
            <person name="Rampp M."/>
            <person name="Schuster S.C."/>
            <person name="Muller V."/>
            <person name="Oesterhelt D."/>
        </authorList>
    </citation>
    <scope>NUCLEOTIDE SEQUENCE [LARGE SCALE GENOMIC DNA]</scope>
    <source>
        <strain evidence="6">ATCC 35676 / DSM 2266 / JCM 20832 / KCTC 3685 / LMG 17431 / NBRC 102448 / NCIMB 2269</strain>
    </source>
</reference>
<dbReference type="PANTHER" id="PTHR46317:SF1">
    <property type="entry name" value="HYDROLASE, TATD FAMILY"/>
    <property type="match status" value="1"/>
</dbReference>
<keyword evidence="3 5" id="KW-0378">Hydrolase</keyword>
<name>I0JIZ7_HALH3</name>
<feature type="binding site" evidence="4">
    <location>
        <position position="135"/>
    </location>
    <ligand>
        <name>a divalent metal cation</name>
        <dbReference type="ChEBI" id="CHEBI:60240"/>
        <label>2</label>
    </ligand>
</feature>
<evidence type="ECO:0000313" key="6">
    <source>
        <dbReference type="Proteomes" id="UP000007397"/>
    </source>
</evidence>
<protein>
    <submittedName>
        <fullName evidence="5">Deoxyribonuclease, TatD family, putative</fullName>
        <ecNumber evidence="5">3.1.21.-</ecNumber>
    </submittedName>
</protein>
<dbReference type="AlphaFoldDB" id="I0JIZ7"/>
<dbReference type="PIRSF" id="PIRSF005902">
    <property type="entry name" value="DNase_TatD"/>
    <property type="match status" value="1"/>
</dbReference>
<dbReference type="KEGG" id="hhd:HBHAL_1750"/>
<dbReference type="Proteomes" id="UP000007397">
    <property type="component" value="Chromosome"/>
</dbReference>
<keyword evidence="2 4" id="KW-0479">Metal-binding</keyword>
<dbReference type="Pfam" id="PF01026">
    <property type="entry name" value="TatD_DNase"/>
    <property type="match status" value="1"/>
</dbReference>
<feature type="binding site" evidence="4">
    <location>
        <position position="9"/>
    </location>
    <ligand>
        <name>a divalent metal cation</name>
        <dbReference type="ChEBI" id="CHEBI:60240"/>
        <label>1</label>
    </ligand>
</feature>
<evidence type="ECO:0000256" key="4">
    <source>
        <dbReference type="PIRSR" id="PIRSR005902-1"/>
    </source>
</evidence>
<sequence length="258" mass="29525">MTASIVDAHIHFDLYTEKDRREILESLEANGIASMITVSSHLTSGIKNLTIALDDKRIKPALGYHPEQPLPSKEEIEDITSLARRYSSSISAIGEVGLPYYSRKEDPSIDVEAYVKLLEHFIKLAAELNKPIVLHAIYEDADLVCDLLKKYGVRNAHFHWFKGSATTIQTLMENDYYISVTPDCVYKTKIQKLIEVYPLNRIMVETDGPWPFEGPFKDKMTHPVMMHDSIAKISEIKCLPLQTVYRIIYQNTVRLFHL</sequence>
<dbReference type="EMBL" id="HE717023">
    <property type="protein sequence ID" value="CCG44115.1"/>
    <property type="molecule type" value="Genomic_DNA"/>
</dbReference>
<dbReference type="PATRIC" id="fig|866895.3.peg.748"/>
<dbReference type="RefSeq" id="WP_014642019.1">
    <property type="nucleotide sequence ID" value="NC_017668.1"/>
</dbReference>
<dbReference type="InterPro" id="IPR032466">
    <property type="entry name" value="Metal_Hydrolase"/>
</dbReference>
<evidence type="ECO:0000256" key="3">
    <source>
        <dbReference type="ARBA" id="ARBA00022801"/>
    </source>
</evidence>
<dbReference type="SUPFAM" id="SSF51556">
    <property type="entry name" value="Metallo-dependent hydrolases"/>
    <property type="match status" value="1"/>
</dbReference>
<accession>I0JIZ7</accession>
<feature type="binding site" evidence="4">
    <location>
        <position position="207"/>
    </location>
    <ligand>
        <name>a divalent metal cation</name>
        <dbReference type="ChEBI" id="CHEBI:60240"/>
        <label>1</label>
    </ligand>
</feature>
<feature type="binding site" evidence="4">
    <location>
        <position position="11"/>
    </location>
    <ligand>
        <name>a divalent metal cation</name>
        <dbReference type="ChEBI" id="CHEBI:60240"/>
        <label>1</label>
    </ligand>
</feature>
<gene>
    <name evidence="5" type="ordered locus">HBHAL_1750</name>
</gene>
<evidence type="ECO:0000256" key="1">
    <source>
        <dbReference type="ARBA" id="ARBA00009275"/>
    </source>
</evidence>